<name>A0A238UER2_9FLAO</name>
<dbReference type="EMBL" id="LT899436">
    <property type="protein sequence ID" value="SNR17693.1"/>
    <property type="molecule type" value="Genomic_DNA"/>
</dbReference>
<keyword evidence="1" id="KW-1133">Transmembrane helix</keyword>
<feature type="transmembrane region" description="Helical" evidence="1">
    <location>
        <begin position="28"/>
        <end position="48"/>
    </location>
</feature>
<evidence type="ECO:0000313" key="3">
    <source>
        <dbReference type="Proteomes" id="UP000215214"/>
    </source>
</evidence>
<accession>A0A238UER2</accession>
<gene>
    <name evidence="2" type="ORF">TJEJU_4071</name>
</gene>
<feature type="transmembrane region" description="Helical" evidence="1">
    <location>
        <begin position="317"/>
        <end position="335"/>
    </location>
</feature>
<organism evidence="2 3">
    <name type="scientific">Tenacibaculum jejuense</name>
    <dbReference type="NCBI Taxonomy" id="584609"/>
    <lineage>
        <taxon>Bacteria</taxon>
        <taxon>Pseudomonadati</taxon>
        <taxon>Bacteroidota</taxon>
        <taxon>Flavobacteriia</taxon>
        <taxon>Flavobacteriales</taxon>
        <taxon>Flavobacteriaceae</taxon>
        <taxon>Tenacibaculum</taxon>
    </lineage>
</organism>
<keyword evidence="1" id="KW-0812">Transmembrane</keyword>
<dbReference type="Proteomes" id="UP000215214">
    <property type="component" value="Chromosome TJEJU"/>
</dbReference>
<dbReference type="OrthoDB" id="1452530at2"/>
<reference evidence="2 3" key="1">
    <citation type="submission" date="2017-07" db="EMBL/GenBank/DDBJ databases">
        <authorList>
            <person name="Sun Z.S."/>
            <person name="Albrecht U."/>
            <person name="Echele G."/>
            <person name="Lee C.C."/>
        </authorList>
    </citation>
    <scope>NUCLEOTIDE SEQUENCE [LARGE SCALE GENOMIC DNA]</scope>
    <source>
        <strain evidence="3">type strain: KCTC 22618</strain>
    </source>
</reference>
<proteinExistence type="predicted"/>
<evidence type="ECO:0000313" key="2">
    <source>
        <dbReference type="EMBL" id="SNR17693.1"/>
    </source>
</evidence>
<dbReference type="RefSeq" id="WP_095074881.1">
    <property type="nucleotide sequence ID" value="NZ_LT899436.1"/>
</dbReference>
<protein>
    <submittedName>
        <fullName evidence="2">Uncharacterized protein</fullName>
    </submittedName>
</protein>
<keyword evidence="1" id="KW-0472">Membrane</keyword>
<dbReference type="KEGG" id="tje:TJEJU_4071"/>
<evidence type="ECO:0000256" key="1">
    <source>
        <dbReference type="SAM" id="Phobius"/>
    </source>
</evidence>
<dbReference type="AlphaFoldDB" id="A0A238UER2"/>
<keyword evidence="3" id="KW-1185">Reference proteome</keyword>
<sequence>MSDQHHKENEEVDLGSLFIIIGKGFSKLFSFIGSIFKTIFTFLIEVLLFFKENIIKLGIASLIGVGVGLLLEKNSGDRYEGNLYVKPNFGSTRELYNSVKFYNDLVKQKKSTDLSTIFKITPEEAQSLKSFKINPVINENDILTSFDELIQVIDTSTVKSYSYEKFKNAFTKFDYKVHEISVVSNKNNFFTKLSRPIISSIINNSYFKNLKKINKQNLLRTDSLLRKNLQKADSLHYLYKKVLLEEAKKTSSGTNIDLGQRTNNSNKELKLFDTDIKINESLIEINDDLSEKSEVINIISDFQPIGHEIKEIEKNKAFQFGLAGLALMIAGLLLLKLNSYLESYRSNKSS</sequence>